<dbReference type="Proteomes" id="UP000076722">
    <property type="component" value="Unassembled WGS sequence"/>
</dbReference>
<feature type="compositionally biased region" description="Low complexity" evidence="1">
    <location>
        <begin position="63"/>
        <end position="81"/>
    </location>
</feature>
<feature type="region of interest" description="Disordered" evidence="1">
    <location>
        <begin position="1"/>
        <end position="132"/>
    </location>
</feature>
<evidence type="ECO:0000313" key="3">
    <source>
        <dbReference type="Proteomes" id="UP000076722"/>
    </source>
</evidence>
<sequence>MSHLAASDAESAIRKTPTKIPSSSSSYSTSRNSQYGSLSRTSTSSITSADSLGHEHHLKKQPSFDSSTRSPSRTSTHQRSTLPPKSPRHKTPVNSPSKQLPTPSKPDASQALSPVRAKTNDAHRAAKVGLHY</sequence>
<dbReference type="AlphaFoldDB" id="A0A164TQK9"/>
<feature type="compositionally biased region" description="Polar residues" evidence="1">
    <location>
        <begin position="92"/>
        <end position="102"/>
    </location>
</feature>
<proteinExistence type="predicted"/>
<evidence type="ECO:0000256" key="1">
    <source>
        <dbReference type="SAM" id="MobiDB-lite"/>
    </source>
</evidence>
<keyword evidence="3" id="KW-1185">Reference proteome</keyword>
<accession>A0A164TQK9</accession>
<reference evidence="2 3" key="1">
    <citation type="journal article" date="2016" name="Mol. Biol. Evol.">
        <title>Comparative Genomics of Early-Diverging Mushroom-Forming Fungi Provides Insights into the Origins of Lignocellulose Decay Capabilities.</title>
        <authorList>
            <person name="Nagy L.G."/>
            <person name="Riley R."/>
            <person name="Tritt A."/>
            <person name="Adam C."/>
            <person name="Daum C."/>
            <person name="Floudas D."/>
            <person name="Sun H."/>
            <person name="Yadav J.S."/>
            <person name="Pangilinan J."/>
            <person name="Larsson K.H."/>
            <person name="Matsuura K."/>
            <person name="Barry K."/>
            <person name="Labutti K."/>
            <person name="Kuo R."/>
            <person name="Ohm R.A."/>
            <person name="Bhattacharya S.S."/>
            <person name="Shirouzu T."/>
            <person name="Yoshinaga Y."/>
            <person name="Martin F.M."/>
            <person name="Grigoriev I.V."/>
            <person name="Hibbett D.S."/>
        </authorList>
    </citation>
    <scope>NUCLEOTIDE SEQUENCE [LARGE SCALE GENOMIC DNA]</scope>
    <source>
        <strain evidence="2 3">HHB9708</strain>
    </source>
</reference>
<name>A0A164TQK9_9AGAM</name>
<gene>
    <name evidence="2" type="ORF">SISNIDRAFT_119489</name>
</gene>
<dbReference type="EMBL" id="KV419410">
    <property type="protein sequence ID" value="KZS92562.1"/>
    <property type="molecule type" value="Genomic_DNA"/>
</dbReference>
<feature type="compositionally biased region" description="Low complexity" evidence="1">
    <location>
        <begin position="22"/>
        <end position="51"/>
    </location>
</feature>
<evidence type="ECO:0000313" key="2">
    <source>
        <dbReference type="EMBL" id="KZS92562.1"/>
    </source>
</evidence>
<organism evidence="2 3">
    <name type="scientific">Sistotremastrum niveocremeum HHB9708</name>
    <dbReference type="NCBI Taxonomy" id="1314777"/>
    <lineage>
        <taxon>Eukaryota</taxon>
        <taxon>Fungi</taxon>
        <taxon>Dikarya</taxon>
        <taxon>Basidiomycota</taxon>
        <taxon>Agaricomycotina</taxon>
        <taxon>Agaricomycetes</taxon>
        <taxon>Sistotremastrales</taxon>
        <taxon>Sistotremastraceae</taxon>
        <taxon>Sertulicium</taxon>
        <taxon>Sertulicium niveocremeum</taxon>
    </lineage>
</organism>
<protein>
    <submittedName>
        <fullName evidence="2">Uncharacterized protein</fullName>
    </submittedName>
</protein>